<dbReference type="Proteomes" id="UP001321473">
    <property type="component" value="Unassembled WGS sequence"/>
</dbReference>
<accession>A0AAQ4FMM8</accession>
<evidence type="ECO:0000256" key="1">
    <source>
        <dbReference type="SAM" id="MobiDB-lite"/>
    </source>
</evidence>
<keyword evidence="3" id="KW-1185">Reference proteome</keyword>
<dbReference type="Gene3D" id="3.10.50.10">
    <property type="match status" value="1"/>
</dbReference>
<reference evidence="2 3" key="1">
    <citation type="journal article" date="2023" name="Arcadia Sci">
        <title>De novo assembly of a long-read Amblyomma americanum tick genome.</title>
        <authorList>
            <person name="Chou S."/>
            <person name="Poskanzer K.E."/>
            <person name="Rollins M."/>
            <person name="Thuy-Boun P.S."/>
        </authorList>
    </citation>
    <scope>NUCLEOTIDE SEQUENCE [LARGE SCALE GENOMIC DNA]</scope>
    <source>
        <strain evidence="2">F_SG_1</strain>
        <tissue evidence="2">Salivary glands</tissue>
    </source>
</reference>
<dbReference type="SUPFAM" id="SSF54556">
    <property type="entry name" value="Chitinase insertion domain"/>
    <property type="match status" value="1"/>
</dbReference>
<dbReference type="AlphaFoldDB" id="A0AAQ4FMM8"/>
<dbReference type="InterPro" id="IPR029070">
    <property type="entry name" value="Chitinase_insertion_sf"/>
</dbReference>
<sequence>MAPERDTTAEAPRLKSPAPAQETTDRGSFALLPAELYTNSNHQFFCFYQTEEEPLSYSLGAKLRGHHSQGVREEAASRLSDVFSFAGVTYKLWDSNVTGVQEVVYGPGDPGPCTKTPGQLTYYEICNEASAHIYSPSEDE</sequence>
<protein>
    <submittedName>
        <fullName evidence="2">Uncharacterized protein</fullName>
    </submittedName>
</protein>
<name>A0AAQ4FMM8_AMBAM</name>
<dbReference type="EMBL" id="JARKHS020001227">
    <property type="protein sequence ID" value="KAK8787975.1"/>
    <property type="molecule type" value="Genomic_DNA"/>
</dbReference>
<evidence type="ECO:0000313" key="3">
    <source>
        <dbReference type="Proteomes" id="UP001321473"/>
    </source>
</evidence>
<comment type="caution">
    <text evidence="2">The sequence shown here is derived from an EMBL/GenBank/DDBJ whole genome shotgun (WGS) entry which is preliminary data.</text>
</comment>
<proteinExistence type="predicted"/>
<evidence type="ECO:0000313" key="2">
    <source>
        <dbReference type="EMBL" id="KAK8787975.1"/>
    </source>
</evidence>
<gene>
    <name evidence="2" type="ORF">V5799_022248</name>
</gene>
<feature type="region of interest" description="Disordered" evidence="1">
    <location>
        <begin position="1"/>
        <end position="25"/>
    </location>
</feature>
<organism evidence="2 3">
    <name type="scientific">Amblyomma americanum</name>
    <name type="common">Lone star tick</name>
    <dbReference type="NCBI Taxonomy" id="6943"/>
    <lineage>
        <taxon>Eukaryota</taxon>
        <taxon>Metazoa</taxon>
        <taxon>Ecdysozoa</taxon>
        <taxon>Arthropoda</taxon>
        <taxon>Chelicerata</taxon>
        <taxon>Arachnida</taxon>
        <taxon>Acari</taxon>
        <taxon>Parasitiformes</taxon>
        <taxon>Ixodida</taxon>
        <taxon>Ixodoidea</taxon>
        <taxon>Ixodidae</taxon>
        <taxon>Amblyomminae</taxon>
        <taxon>Amblyomma</taxon>
    </lineage>
</organism>